<keyword evidence="5" id="KW-0812">Transmembrane</keyword>
<evidence type="ECO:0000256" key="9">
    <source>
        <dbReference type="SAM" id="MobiDB-lite"/>
    </source>
</evidence>
<dbReference type="PIRSF" id="PIRSF029745">
    <property type="entry name" value="FhaC"/>
    <property type="match status" value="1"/>
</dbReference>
<dbReference type="GO" id="GO:0009279">
    <property type="term" value="C:cell outer membrane"/>
    <property type="evidence" value="ECO:0007669"/>
    <property type="project" value="UniProtKB-SubCell"/>
</dbReference>
<dbReference type="EMBL" id="CP006569">
    <property type="protein sequence ID" value="AHF77133.1"/>
    <property type="molecule type" value="Genomic_DNA"/>
</dbReference>
<proteinExistence type="inferred from homology"/>
<dbReference type="InterPro" id="IPR035251">
    <property type="entry name" value="ShlB_POTRA"/>
</dbReference>
<organism evidence="11 12">
    <name type="scientific">Sodalis praecaptivus</name>
    <dbReference type="NCBI Taxonomy" id="1239307"/>
    <lineage>
        <taxon>Bacteria</taxon>
        <taxon>Pseudomonadati</taxon>
        <taxon>Pseudomonadota</taxon>
        <taxon>Gammaproteobacteria</taxon>
        <taxon>Enterobacterales</taxon>
        <taxon>Bruguierivoracaceae</taxon>
        <taxon>Sodalis</taxon>
    </lineage>
</organism>
<evidence type="ECO:0000256" key="4">
    <source>
        <dbReference type="ARBA" id="ARBA00022452"/>
    </source>
</evidence>
<gene>
    <name evidence="11" type="ORF">Sant_2085</name>
</gene>
<evidence type="ECO:0000256" key="7">
    <source>
        <dbReference type="ARBA" id="ARBA00023136"/>
    </source>
</evidence>
<accession>W0HYA7</accession>
<dbReference type="KEGG" id="sod:Sant_2085"/>
<dbReference type="PROSITE" id="PS51779">
    <property type="entry name" value="POTRA"/>
    <property type="match status" value="1"/>
</dbReference>
<evidence type="ECO:0000256" key="3">
    <source>
        <dbReference type="ARBA" id="ARBA00022448"/>
    </source>
</evidence>
<evidence type="ECO:0000256" key="6">
    <source>
        <dbReference type="ARBA" id="ARBA00022927"/>
    </source>
</evidence>
<comment type="similarity">
    <text evidence="2">Belongs to the TPS (TC 1.B.20) family.</text>
</comment>
<dbReference type="RefSeq" id="WP_071882017.1">
    <property type="nucleotide sequence ID" value="NZ_CP006569.1"/>
</dbReference>
<evidence type="ECO:0000313" key="11">
    <source>
        <dbReference type="EMBL" id="AHF77133.1"/>
    </source>
</evidence>
<keyword evidence="4" id="KW-1134">Transmembrane beta strand</keyword>
<evidence type="ECO:0000256" key="5">
    <source>
        <dbReference type="ARBA" id="ARBA00022692"/>
    </source>
</evidence>
<dbReference type="Pfam" id="PF03865">
    <property type="entry name" value="ShlB"/>
    <property type="match status" value="1"/>
</dbReference>
<keyword evidence="7" id="KW-0472">Membrane</keyword>
<dbReference type="HOGENOM" id="CLU_020581_2_0_6"/>
<keyword evidence="12" id="KW-1185">Reference proteome</keyword>
<dbReference type="InterPro" id="IPR034746">
    <property type="entry name" value="POTRA"/>
</dbReference>
<dbReference type="InterPro" id="IPR005565">
    <property type="entry name" value="Hemolysn_activator_HlyB_C"/>
</dbReference>
<evidence type="ECO:0000256" key="1">
    <source>
        <dbReference type="ARBA" id="ARBA00004442"/>
    </source>
</evidence>
<dbReference type="AlphaFoldDB" id="W0HYA7"/>
<dbReference type="Proteomes" id="UP000019028">
    <property type="component" value="Chromosome"/>
</dbReference>
<feature type="compositionally biased region" description="Polar residues" evidence="9">
    <location>
        <begin position="35"/>
        <end position="59"/>
    </location>
</feature>
<evidence type="ECO:0000313" key="12">
    <source>
        <dbReference type="Proteomes" id="UP000019028"/>
    </source>
</evidence>
<evidence type="ECO:0000256" key="8">
    <source>
        <dbReference type="ARBA" id="ARBA00023237"/>
    </source>
</evidence>
<dbReference type="GO" id="GO:0098046">
    <property type="term" value="C:type V protein secretion system complex"/>
    <property type="evidence" value="ECO:0007669"/>
    <property type="project" value="TreeGrafter"/>
</dbReference>
<dbReference type="Gene3D" id="3.10.20.310">
    <property type="entry name" value="membrane protein fhac"/>
    <property type="match status" value="1"/>
</dbReference>
<comment type="subcellular location">
    <subcellularLocation>
        <location evidence="1">Cell outer membrane</location>
    </subcellularLocation>
</comment>
<feature type="region of interest" description="Disordered" evidence="9">
    <location>
        <begin position="34"/>
        <end position="64"/>
    </location>
</feature>
<evidence type="ECO:0000259" key="10">
    <source>
        <dbReference type="PROSITE" id="PS51779"/>
    </source>
</evidence>
<dbReference type="Pfam" id="PF08479">
    <property type="entry name" value="POTRA_2"/>
    <property type="match status" value="1"/>
</dbReference>
<dbReference type="PANTHER" id="PTHR34597:SF3">
    <property type="entry name" value="OUTER MEMBRANE TRANSPORTER CDIB"/>
    <property type="match status" value="1"/>
</dbReference>
<dbReference type="PATRIC" id="fig|1239307.3.peg.2303"/>
<dbReference type="InterPro" id="IPR027282">
    <property type="entry name" value="TPS"/>
</dbReference>
<dbReference type="GO" id="GO:0008320">
    <property type="term" value="F:protein transmembrane transporter activity"/>
    <property type="evidence" value="ECO:0007669"/>
    <property type="project" value="TreeGrafter"/>
</dbReference>
<reference evidence="11 12" key="1">
    <citation type="journal article" date="2014" name="Genome Biol. Evol.">
        <title>Genome degeneration and adaptation in a nascent stage of symbiosis.</title>
        <authorList>
            <person name="Oakeson K.F."/>
            <person name="Gil R."/>
            <person name="Clayton A.L."/>
            <person name="Dunn D.M."/>
            <person name="von Niederhausern A.C."/>
            <person name="Hamil C."/>
            <person name="Aoyagi A."/>
            <person name="Duval B."/>
            <person name="Baca A."/>
            <person name="Silva F.J."/>
            <person name="Vallier A."/>
            <person name="Jackson D.G."/>
            <person name="Latorre A."/>
            <person name="Weiss R.B."/>
            <person name="Heddi A."/>
            <person name="Moya A."/>
            <person name="Dale C."/>
        </authorList>
    </citation>
    <scope>NUCLEOTIDE SEQUENCE [LARGE SCALE GENOMIC DNA]</scope>
    <source>
        <strain evidence="11 12">HS1</strain>
    </source>
</reference>
<feature type="domain" description="POTRA" evidence="10">
    <location>
        <begin position="74"/>
        <end position="150"/>
    </location>
</feature>
<dbReference type="Pfam" id="PF17287">
    <property type="entry name" value="POTRA_3"/>
    <property type="match status" value="1"/>
</dbReference>
<dbReference type="OrthoDB" id="290122at2"/>
<sequence length="576" mass="63496">MQGKQKRVMPLHWLVKLAAMTSYDIQASPLARPSLDSSLAPQAQHQPFLSSPTRRQTQAGPVVDRPTMPDVPCVVLRRVTLDGREALPSWVPLQRLANQALGHCLDARRIARLMTLLQNRLIEHGWVTTRIVAPPQDLRQGELRLRIVPGRVREVVAAPGNTYGVNLNTALPGGRGNVLDLRAIEQALDNLQRLRSVTASVALRPGPAQGESDIVIARRQNRFCQLVGWLDNGAAHHDGRYRTGLMLALDNPAALSDRLSLAVSRTLGSGGRRQVGNITVHYSVPIGYWLLGMGASDSRFQQRVTCQRRHYCYAGHQRNLDLQLAWVLHRNRTAKTTVSGGGLLSQSRHRLNQVTLHPQTRRTGTWRLGISHRRYFHPAAVEVAVNYRRGTRWFGARATGQEMTRRAGQATARPGGEETEFAAGGDTLTLDAWVQRAFTLARQTFTFSARYRYQASAAPQAVQDAFAVDGRWALRGVDAGMPLTASRGWMLHPTLAWRTAIPQQEVYLSAGYGEVRDGGGGRGKARWRRLAGAALGVRGHLSRAKLSYDVSAELPLATSTTGAAPVSLGFSLTWHY</sequence>
<dbReference type="InterPro" id="IPR051544">
    <property type="entry name" value="TPS_OM_transporter"/>
</dbReference>
<dbReference type="PANTHER" id="PTHR34597">
    <property type="entry name" value="SLR1661 PROTEIN"/>
    <property type="match status" value="1"/>
</dbReference>
<dbReference type="InterPro" id="IPR013686">
    <property type="entry name" value="Polypept-transport_assoc_ShlB"/>
</dbReference>
<protein>
    <submittedName>
        <fullName evidence="11">Polypeptide-transport-associated domain protein ShlB-type</fullName>
    </submittedName>
</protein>
<keyword evidence="3" id="KW-0813">Transport</keyword>
<dbReference type="Gene3D" id="2.40.160.50">
    <property type="entry name" value="membrane protein fhac: a member of the omp85/tpsb transporter family"/>
    <property type="match status" value="1"/>
</dbReference>
<name>W0HYA7_9GAMM</name>
<keyword evidence="6" id="KW-0653">Protein transport</keyword>
<keyword evidence="8" id="KW-0998">Cell outer membrane</keyword>
<dbReference type="GO" id="GO:0046819">
    <property type="term" value="P:protein secretion by the type V secretion system"/>
    <property type="evidence" value="ECO:0007669"/>
    <property type="project" value="TreeGrafter"/>
</dbReference>
<evidence type="ECO:0000256" key="2">
    <source>
        <dbReference type="ARBA" id="ARBA00009055"/>
    </source>
</evidence>